<keyword evidence="20" id="KW-1185">Reference proteome</keyword>
<comment type="pathway">
    <text evidence="1 15">Sulfur metabolism; glutathione biosynthesis; glutathione from L-cysteine and L-glutamate: step 2/2.</text>
</comment>
<dbReference type="InterPro" id="IPR005615">
    <property type="entry name" value="Glutathione_synthase"/>
</dbReference>
<feature type="binding site" evidence="16">
    <location>
        <begin position="368"/>
        <end position="371"/>
    </location>
    <ligand>
        <name>ATP</name>
        <dbReference type="ChEBI" id="CHEBI:30616"/>
    </ligand>
</feature>
<dbReference type="GO" id="GO:0000287">
    <property type="term" value="F:magnesium ion binding"/>
    <property type="evidence" value="ECO:0007669"/>
    <property type="project" value="UniProtKB-UniRule"/>
</dbReference>
<evidence type="ECO:0000256" key="6">
    <source>
        <dbReference type="ARBA" id="ARBA00022598"/>
    </source>
</evidence>
<comment type="cofactor">
    <cofactor evidence="15 17">
        <name>Mg(2+)</name>
        <dbReference type="ChEBI" id="CHEBI:18420"/>
    </cofactor>
    <text evidence="15 17">Binds 1 Mg(2+) ion per subunit.</text>
</comment>
<dbReference type="FunFam" id="3.30.1490.50:FF:000001">
    <property type="entry name" value="Glutathione synthetase"/>
    <property type="match status" value="1"/>
</dbReference>
<dbReference type="Gene3D" id="3.30.470.20">
    <property type="entry name" value="ATP-grasp fold, B domain"/>
    <property type="match status" value="1"/>
</dbReference>
<name>A0A834Y4X7_APHGI</name>
<evidence type="ECO:0000256" key="9">
    <source>
        <dbReference type="ARBA" id="ARBA00022741"/>
    </source>
</evidence>
<comment type="similarity">
    <text evidence="2 15">Belongs to the eukaryotic GSH synthase family.</text>
</comment>
<dbReference type="NCBIfam" id="TIGR01986">
    <property type="entry name" value="glut_syn_euk"/>
    <property type="match status" value="1"/>
</dbReference>
<evidence type="ECO:0000256" key="8">
    <source>
        <dbReference type="ARBA" id="ARBA00022723"/>
    </source>
</evidence>
<comment type="function">
    <text evidence="14">Catalyzes the production of glutathione from gamma-glutamylcysteine and glycine in an ATP-dependent manner. Glutathione (gamma-glutamylcysteinylglycine, GSH) is the most abundant intracellular thiol in living aerobic cells and is required for numerous processes including the protection of cells against oxidative damage, amino acid transport, the detoxification of foreign compounds, the maintenance of protein sulfhydryl groups in a reduced state and acts as a cofactor for a number of enzymes. Participates in ophthalmate biosynthesis in hepatocytes.</text>
</comment>
<evidence type="ECO:0000256" key="15">
    <source>
        <dbReference type="PIRNR" id="PIRNR001558"/>
    </source>
</evidence>
<dbReference type="UniPathway" id="UPA00142">
    <property type="reaction ID" value="UER00210"/>
</dbReference>
<evidence type="ECO:0000256" key="5">
    <source>
        <dbReference type="ARBA" id="ARBA00020821"/>
    </source>
</evidence>
<feature type="binding site" evidence="16">
    <location>
        <position position="395"/>
    </location>
    <ligand>
        <name>ATP</name>
        <dbReference type="ChEBI" id="CHEBI:30616"/>
    </ligand>
</feature>
<evidence type="ECO:0000256" key="13">
    <source>
        <dbReference type="ARBA" id="ARBA00052123"/>
    </source>
</evidence>
<evidence type="ECO:0000256" key="12">
    <source>
        <dbReference type="ARBA" id="ARBA00048871"/>
    </source>
</evidence>
<comment type="catalytic activity">
    <reaction evidence="12">
        <text>gamma-L-glutamyl-L-cysteine + glycine + ATP = glutathione + ADP + phosphate + H(+)</text>
        <dbReference type="Rhea" id="RHEA:13557"/>
        <dbReference type="ChEBI" id="CHEBI:15378"/>
        <dbReference type="ChEBI" id="CHEBI:30616"/>
        <dbReference type="ChEBI" id="CHEBI:43474"/>
        <dbReference type="ChEBI" id="CHEBI:57305"/>
        <dbReference type="ChEBI" id="CHEBI:57925"/>
        <dbReference type="ChEBI" id="CHEBI:58173"/>
        <dbReference type="ChEBI" id="CHEBI:456216"/>
        <dbReference type="EC" id="6.3.2.3"/>
    </reaction>
    <physiologicalReaction direction="left-to-right" evidence="12">
        <dbReference type="Rhea" id="RHEA:13558"/>
    </physiologicalReaction>
</comment>
<dbReference type="GO" id="GO:0004363">
    <property type="term" value="F:glutathione synthase activity"/>
    <property type="evidence" value="ECO:0007669"/>
    <property type="project" value="UniProtKB-UniRule"/>
</dbReference>
<feature type="domain" description="Glutathione synthase substrate-binding" evidence="18">
    <location>
        <begin position="172"/>
        <end position="273"/>
    </location>
</feature>
<keyword evidence="9 15" id="KW-0547">Nucleotide-binding</keyword>
<evidence type="ECO:0000256" key="11">
    <source>
        <dbReference type="ARBA" id="ARBA00022842"/>
    </source>
</evidence>
<protein>
    <recommendedName>
        <fullName evidence="5 15">Glutathione synthetase</fullName>
        <shortName evidence="15">GSH-S</shortName>
        <ecNumber evidence="4 15">6.3.2.3</ecNumber>
    </recommendedName>
</protein>
<accession>A0A834Y4X7</accession>
<feature type="binding site" evidence="16">
    <location>
        <position position="86"/>
    </location>
    <ligand>
        <name>substrate</name>
    </ligand>
</feature>
<dbReference type="SUPFAM" id="SSF52440">
    <property type="entry name" value="PreATP-grasp domain"/>
    <property type="match status" value="1"/>
</dbReference>
<dbReference type="PIRSF" id="PIRSF001558">
    <property type="entry name" value="GSHase"/>
    <property type="match status" value="1"/>
</dbReference>
<comment type="catalytic activity">
    <reaction evidence="13">
        <text>gamma-L-glutamyl-(2S)-2-aminobutanoate + glycine + ATP = ophthalmate + ADP + phosphate + H(+)</text>
        <dbReference type="Rhea" id="RHEA:72075"/>
        <dbReference type="ChEBI" id="CHEBI:15378"/>
        <dbReference type="ChEBI" id="CHEBI:30616"/>
        <dbReference type="ChEBI" id="CHEBI:43474"/>
        <dbReference type="ChEBI" id="CHEBI:57305"/>
        <dbReference type="ChEBI" id="CHEBI:189406"/>
        <dbReference type="ChEBI" id="CHEBI:189750"/>
        <dbReference type="ChEBI" id="CHEBI:456216"/>
    </reaction>
    <physiologicalReaction direction="left-to-right" evidence="13">
        <dbReference type="Rhea" id="RHEA:72076"/>
    </physiologicalReaction>
</comment>
<keyword evidence="6 15" id="KW-0436">Ligase</keyword>
<feature type="binding site" evidence="16">
    <location>
        <position position="428"/>
    </location>
    <ligand>
        <name>ATP</name>
        <dbReference type="ChEBI" id="CHEBI:30616"/>
    </ligand>
</feature>
<dbReference type="Pfam" id="PF03917">
    <property type="entry name" value="GSH_synth_ATP"/>
    <property type="match status" value="1"/>
</dbReference>
<evidence type="ECO:0000259" key="18">
    <source>
        <dbReference type="Pfam" id="PF03199"/>
    </source>
</evidence>
<gene>
    <name evidence="19" type="ORF">HCN44_009564</name>
</gene>
<dbReference type="Gene3D" id="3.40.50.1760">
    <property type="entry name" value="Glutathione synthase, substrate-binding domain superfamily, eukaryotic"/>
    <property type="match status" value="1"/>
</dbReference>
<evidence type="ECO:0000256" key="14">
    <source>
        <dbReference type="ARBA" id="ARBA00059746"/>
    </source>
</evidence>
<evidence type="ECO:0000313" key="20">
    <source>
        <dbReference type="Proteomes" id="UP000639338"/>
    </source>
</evidence>
<comment type="caution">
    <text evidence="19">The sequence shown here is derived from an EMBL/GenBank/DDBJ whole genome shotgun (WGS) entry which is preliminary data.</text>
</comment>
<comment type="subunit">
    <text evidence="3">Homodimer.</text>
</comment>
<evidence type="ECO:0000256" key="17">
    <source>
        <dbReference type="PIRSR" id="PIRSR001558-2"/>
    </source>
</evidence>
<dbReference type="GO" id="GO:0043295">
    <property type="term" value="F:glutathione binding"/>
    <property type="evidence" value="ECO:0007669"/>
    <property type="project" value="UniProtKB-UniRule"/>
</dbReference>
<dbReference type="EMBL" id="JACMRX010000001">
    <property type="protein sequence ID" value="KAF7998166.1"/>
    <property type="molecule type" value="Genomic_DNA"/>
</dbReference>
<proteinExistence type="inferred from homology"/>
<dbReference type="AlphaFoldDB" id="A0A834Y4X7"/>
<organism evidence="19 20">
    <name type="scientific">Aphidius gifuensis</name>
    <name type="common">Parasitoid wasp</name>
    <dbReference type="NCBI Taxonomy" id="684658"/>
    <lineage>
        <taxon>Eukaryota</taxon>
        <taxon>Metazoa</taxon>
        <taxon>Ecdysozoa</taxon>
        <taxon>Arthropoda</taxon>
        <taxon>Hexapoda</taxon>
        <taxon>Insecta</taxon>
        <taxon>Pterygota</taxon>
        <taxon>Neoptera</taxon>
        <taxon>Endopterygota</taxon>
        <taxon>Hymenoptera</taxon>
        <taxon>Apocrita</taxon>
        <taxon>Ichneumonoidea</taxon>
        <taxon>Braconidae</taxon>
        <taxon>Aphidiinae</taxon>
        <taxon>Aphidius</taxon>
    </lineage>
</organism>
<dbReference type="Proteomes" id="UP000639338">
    <property type="component" value="Unassembled WGS sequence"/>
</dbReference>
<dbReference type="GO" id="GO:0005524">
    <property type="term" value="F:ATP binding"/>
    <property type="evidence" value="ECO:0007669"/>
    <property type="project" value="UniProtKB-UniRule"/>
</dbReference>
<dbReference type="Gene3D" id="3.30.1490.80">
    <property type="match status" value="1"/>
</dbReference>
<feature type="binding site" evidence="16">
    <location>
        <position position="188"/>
    </location>
    <ligand>
        <name>substrate</name>
    </ligand>
</feature>
<evidence type="ECO:0000313" key="19">
    <source>
        <dbReference type="EMBL" id="KAF7998166.1"/>
    </source>
</evidence>
<evidence type="ECO:0000256" key="10">
    <source>
        <dbReference type="ARBA" id="ARBA00022840"/>
    </source>
</evidence>
<dbReference type="InterPro" id="IPR014042">
    <property type="entry name" value="Glutathione_synthase_a-hlx"/>
</dbReference>
<dbReference type="InterPro" id="IPR037013">
    <property type="entry name" value="GSH-S_sub-bd_sf"/>
</dbReference>
<dbReference type="Gene3D" id="3.30.1490.50">
    <property type="match status" value="1"/>
</dbReference>
<dbReference type="InterPro" id="IPR004887">
    <property type="entry name" value="GSH_synth_subst-bd"/>
</dbReference>
<feature type="binding site" evidence="17">
    <location>
        <position position="112"/>
    </location>
    <ligand>
        <name>Mg(2+)</name>
        <dbReference type="ChEBI" id="CHEBI:18420"/>
    </ligand>
</feature>
<keyword evidence="11 15" id="KW-0460">Magnesium</keyword>
<dbReference type="OrthoDB" id="2020073at2759"/>
<evidence type="ECO:0000256" key="7">
    <source>
        <dbReference type="ARBA" id="ARBA00022684"/>
    </source>
</evidence>
<feature type="binding site" evidence="16">
    <location>
        <position position="345"/>
    </location>
    <ligand>
        <name>ATP</name>
        <dbReference type="ChEBI" id="CHEBI:30616"/>
    </ligand>
</feature>
<feature type="binding site" evidence="16">
    <location>
        <position position="112"/>
    </location>
    <ligand>
        <name>ATP</name>
        <dbReference type="ChEBI" id="CHEBI:30616"/>
    </ligand>
</feature>
<feature type="binding site" evidence="16">
    <location>
        <position position="420"/>
    </location>
    <ligand>
        <name>substrate</name>
    </ligand>
</feature>
<dbReference type="PANTHER" id="PTHR11130:SF0">
    <property type="entry name" value="GLUTATHIONE SYNTHETASE"/>
    <property type="match status" value="1"/>
</dbReference>
<evidence type="ECO:0000256" key="1">
    <source>
        <dbReference type="ARBA" id="ARBA00004965"/>
    </source>
</evidence>
<keyword evidence="10 15" id="KW-0067">ATP-binding</keyword>
<dbReference type="PANTHER" id="PTHR11130">
    <property type="entry name" value="GLUTATHIONE SYNTHETASE"/>
    <property type="match status" value="1"/>
</dbReference>
<feature type="binding site" evidence="16">
    <location>
        <position position="422"/>
    </location>
    <ligand>
        <name>ATP</name>
        <dbReference type="ChEBI" id="CHEBI:30616"/>
    </ligand>
</feature>
<dbReference type="EC" id="6.3.2.3" evidence="4 15"/>
<evidence type="ECO:0000256" key="16">
    <source>
        <dbReference type="PIRSR" id="PIRSR001558-1"/>
    </source>
</evidence>
<dbReference type="InterPro" id="IPR016185">
    <property type="entry name" value="PreATP-grasp_dom_sf"/>
</dbReference>
<feature type="binding site" evidence="16">
    <location>
        <position position="276"/>
    </location>
    <ligand>
        <name>ATP</name>
        <dbReference type="ChEBI" id="CHEBI:30616"/>
    </ligand>
</feature>
<feature type="binding site" evidence="16">
    <location>
        <begin position="334"/>
        <end position="343"/>
    </location>
    <ligand>
        <name>ATP</name>
        <dbReference type="ChEBI" id="CHEBI:30616"/>
    </ligand>
</feature>
<reference evidence="19 20" key="1">
    <citation type="submission" date="2020-08" db="EMBL/GenBank/DDBJ databases">
        <title>Aphidius gifuensis genome sequencing and assembly.</title>
        <authorList>
            <person name="Du Z."/>
        </authorList>
    </citation>
    <scope>NUCLEOTIDE SEQUENCE [LARGE SCALE GENOMIC DNA]</scope>
    <source>
        <strain evidence="19">YNYX2018</strain>
        <tissue evidence="19">Adults</tissue>
    </source>
</reference>
<dbReference type="SUPFAM" id="SSF56059">
    <property type="entry name" value="Glutathione synthetase ATP-binding domain-like"/>
    <property type="match status" value="1"/>
</dbReference>
<evidence type="ECO:0000256" key="4">
    <source>
        <dbReference type="ARBA" id="ARBA00012214"/>
    </source>
</evidence>
<evidence type="ECO:0000256" key="3">
    <source>
        <dbReference type="ARBA" id="ARBA00011738"/>
    </source>
</evidence>
<keyword evidence="7 15" id="KW-0317">Glutathione biosynthesis</keyword>
<dbReference type="InterPro" id="IPR014709">
    <property type="entry name" value="Glutathione_synthase_C_euk"/>
</dbReference>
<feature type="binding site" evidence="17">
    <location>
        <position position="338"/>
    </location>
    <ligand>
        <name>Mg(2+)</name>
        <dbReference type="ChEBI" id="CHEBI:18420"/>
    </ligand>
</feature>
<dbReference type="Gene3D" id="1.10.1080.10">
    <property type="entry name" value="Glutathione Synthetase, Chain A, domain 3"/>
    <property type="match status" value="1"/>
</dbReference>
<dbReference type="FunFam" id="3.40.50.1760:FF:000001">
    <property type="entry name" value="Glutathione synthetase"/>
    <property type="match status" value="1"/>
</dbReference>
<dbReference type="GO" id="GO:0005829">
    <property type="term" value="C:cytosol"/>
    <property type="evidence" value="ECO:0007669"/>
    <property type="project" value="TreeGrafter"/>
</dbReference>
<feature type="binding site" evidence="17">
    <location>
        <position position="114"/>
    </location>
    <ligand>
        <name>Mg(2+)</name>
        <dbReference type="ChEBI" id="CHEBI:18420"/>
    </ligand>
</feature>
<dbReference type="Pfam" id="PF03199">
    <property type="entry name" value="GSH_synthase"/>
    <property type="match status" value="1"/>
</dbReference>
<keyword evidence="8 15" id="KW-0479">Metal-binding</keyword>
<evidence type="ECO:0000256" key="2">
    <source>
        <dbReference type="ARBA" id="ARBA00010385"/>
    </source>
</evidence>
<dbReference type="InterPro" id="IPR014049">
    <property type="entry name" value="Glutathione_synthase_N_euk"/>
</dbReference>
<sequence>MNKMKDSLPSCTSLPLSLSSEDLNDLIDTTRDWALMHGLSVRPITNTTKDILQHNYTVYFTNKLFNIYETVINEGIRQKISLGLFRSDLMLETSCTNDCKKLQPFCCWKQVEMNTMASGMAWLGPATTQLHKFVLNEIGLGDAIINLPDNKAIEGLCSGILEAWKIYNDPLAIIIFVVEDFSYNISDQRFHEFEIKRQNPNVKVVRKTLTQLSNQAKLGINNELLINNNKVAVVYYRCGYEPKQYPTQKEWDVRLLIERSLAIKCPSIQYHLAGTKKVQQALANSNVVANYLNNDKKVACIENIFTGLYSLALDENGNAATDMALKYPERFVMKPQREGGGNNIYGKDIKYFLQSIKNPCERTAWILMDKITPPQQLNYLISPNNKIQLSNVVSELGIFGVIIGDENNILINKQAGHIFRTKLTTSNEGGLMSGTAFSDSPYLIDL</sequence>